<sequence length="232" mass="24365">MSVFPINLSKAAQRLVIGAALLSSTLAAKCSYPPGINSSDQERLNEMQPCFPSQANSGCCALNKGGNQSSDICLSNGLCLIQVEPWTGLIVQNTCTDSAWGSDCPQISTMGTVMPASSTPSVSVSTTVTATTTVTGDHAGQTTTFSGDGSKTAAIGAGVGVGLGACLLASLGVLIFQRRMYEKRLREMKSLRTPPFPAVPHYASGPNAWPMELHGNHKLRVYEIDSDQRPNA</sequence>
<evidence type="ECO:0000256" key="2">
    <source>
        <dbReference type="SAM" id="SignalP"/>
    </source>
</evidence>
<keyword evidence="1" id="KW-0472">Membrane</keyword>
<keyword evidence="4" id="KW-1185">Reference proteome</keyword>
<proteinExistence type="predicted"/>
<accession>A0A6V8HH45</accession>
<keyword evidence="1" id="KW-0812">Transmembrane</keyword>
<feature type="signal peptide" evidence="2">
    <location>
        <begin position="1"/>
        <end position="27"/>
    </location>
</feature>
<feature type="transmembrane region" description="Helical" evidence="1">
    <location>
        <begin position="153"/>
        <end position="176"/>
    </location>
</feature>
<keyword evidence="1" id="KW-1133">Transmembrane helix</keyword>
<evidence type="ECO:0000256" key="1">
    <source>
        <dbReference type="SAM" id="Phobius"/>
    </source>
</evidence>
<reference evidence="4" key="1">
    <citation type="journal article" date="2015" name="Genome Announc.">
        <title>Draft genome sequence of Talaromyces cellulolyticus strain Y-94, a source of lignocellulosic biomass-degrading enzymes.</title>
        <authorList>
            <person name="Fujii T."/>
            <person name="Koike H."/>
            <person name="Sawayama S."/>
            <person name="Yano S."/>
            <person name="Inoue H."/>
        </authorList>
    </citation>
    <scope>NUCLEOTIDE SEQUENCE [LARGE SCALE GENOMIC DNA]</scope>
    <source>
        <strain evidence="4">Y-94</strain>
    </source>
</reference>
<protein>
    <submittedName>
        <fullName evidence="3">Uncharacterized protein</fullName>
    </submittedName>
</protein>
<comment type="caution">
    <text evidence="3">The sequence shown here is derived from an EMBL/GenBank/DDBJ whole genome shotgun (WGS) entry which is preliminary data.</text>
</comment>
<dbReference type="EMBL" id="DF933837">
    <property type="protein sequence ID" value="GAM40980.1"/>
    <property type="molecule type" value="Genomic_DNA"/>
</dbReference>
<organism evidence="3 4">
    <name type="scientific">Talaromyces pinophilus</name>
    <name type="common">Penicillium pinophilum</name>
    <dbReference type="NCBI Taxonomy" id="128442"/>
    <lineage>
        <taxon>Eukaryota</taxon>
        <taxon>Fungi</taxon>
        <taxon>Dikarya</taxon>
        <taxon>Ascomycota</taxon>
        <taxon>Pezizomycotina</taxon>
        <taxon>Eurotiomycetes</taxon>
        <taxon>Eurotiomycetidae</taxon>
        <taxon>Eurotiales</taxon>
        <taxon>Trichocomaceae</taxon>
        <taxon>Talaromyces</taxon>
        <taxon>Talaromyces sect. Talaromyces</taxon>
    </lineage>
</organism>
<feature type="chain" id="PRO_5028218323" evidence="2">
    <location>
        <begin position="28"/>
        <end position="232"/>
    </location>
</feature>
<dbReference type="AlphaFoldDB" id="A0A6V8HH45"/>
<gene>
    <name evidence="3" type="ORF">TCE0_041f13747</name>
</gene>
<evidence type="ECO:0000313" key="3">
    <source>
        <dbReference type="EMBL" id="GAM40980.1"/>
    </source>
</evidence>
<keyword evidence="2" id="KW-0732">Signal</keyword>
<name>A0A6V8HH45_TALPI</name>
<dbReference type="Proteomes" id="UP000053095">
    <property type="component" value="Unassembled WGS sequence"/>
</dbReference>
<evidence type="ECO:0000313" key="4">
    <source>
        <dbReference type="Proteomes" id="UP000053095"/>
    </source>
</evidence>